<dbReference type="GO" id="GO:0009086">
    <property type="term" value="P:methionine biosynthetic process"/>
    <property type="evidence" value="ECO:0007669"/>
    <property type="project" value="UniProtKB-KW"/>
</dbReference>
<dbReference type="FunFam" id="3.90.1150.10:FF:000033">
    <property type="entry name" value="Cystathionine gamma-synthase"/>
    <property type="match status" value="1"/>
</dbReference>
<evidence type="ECO:0000256" key="6">
    <source>
        <dbReference type="ARBA" id="ARBA00023167"/>
    </source>
</evidence>
<evidence type="ECO:0000256" key="8">
    <source>
        <dbReference type="PIRSR" id="PIRSR001434-2"/>
    </source>
</evidence>
<dbReference type="EC" id="4.4.1.13" evidence="3"/>
<keyword evidence="6" id="KW-0486">Methionine biosynthesis</keyword>
<gene>
    <name evidence="10" type="ORF">G9403_04870</name>
</gene>
<evidence type="ECO:0000256" key="9">
    <source>
        <dbReference type="RuleBase" id="RU362118"/>
    </source>
</evidence>
<keyword evidence="10" id="KW-0032">Aminotransferase</keyword>
<organism evidence="10 11">
    <name type="scientific">Weissella paramesenteroides</name>
    <name type="common">Leuconostoc paramesenteroides</name>
    <dbReference type="NCBI Taxonomy" id="1249"/>
    <lineage>
        <taxon>Bacteria</taxon>
        <taxon>Bacillati</taxon>
        <taxon>Bacillota</taxon>
        <taxon>Bacilli</taxon>
        <taxon>Lactobacillales</taxon>
        <taxon>Lactobacillaceae</taxon>
        <taxon>Weissella</taxon>
    </lineage>
</organism>
<dbReference type="InterPro" id="IPR054542">
    <property type="entry name" value="Cys_met_metab_PP"/>
</dbReference>
<evidence type="ECO:0000256" key="4">
    <source>
        <dbReference type="ARBA" id="ARBA00022605"/>
    </source>
</evidence>
<dbReference type="InterPro" id="IPR015424">
    <property type="entry name" value="PyrdxlP-dep_Trfase"/>
</dbReference>
<dbReference type="PANTHER" id="PTHR11808:SF50">
    <property type="entry name" value="CYSTATHIONINE BETA-LYASE"/>
    <property type="match status" value="1"/>
</dbReference>
<keyword evidence="5 8" id="KW-0663">Pyridoxal phosphate</keyword>
<comment type="caution">
    <text evidence="10">The sequence shown here is derived from an EMBL/GenBank/DDBJ whole genome shotgun (WGS) entry which is preliminary data.</text>
</comment>
<evidence type="ECO:0000256" key="7">
    <source>
        <dbReference type="ARBA" id="ARBA00023239"/>
    </source>
</evidence>
<keyword evidence="10" id="KW-0808">Transferase</keyword>
<dbReference type="Gene3D" id="3.40.640.10">
    <property type="entry name" value="Type I PLP-dependent aspartate aminotransferase-like (Major domain)"/>
    <property type="match status" value="1"/>
</dbReference>
<reference evidence="10 11" key="1">
    <citation type="submission" date="2020-03" db="EMBL/GenBank/DDBJ databases">
        <title>Comparative genomics of Weissella paramesenteroides.</title>
        <authorList>
            <person name="Kant R."/>
            <person name="Takala T."/>
            <person name="Saris P."/>
        </authorList>
    </citation>
    <scope>NUCLEOTIDE SEQUENCE [LARGE SCALE GENOMIC DNA]</scope>
    <source>
        <strain evidence="10 11">SJ27-4</strain>
    </source>
</reference>
<evidence type="ECO:0000256" key="5">
    <source>
        <dbReference type="ARBA" id="ARBA00022898"/>
    </source>
</evidence>
<comment type="similarity">
    <text evidence="2 9">Belongs to the trans-sulfuration enzymes family.</text>
</comment>
<feature type="modified residue" description="N6-(pyridoxal phosphate)lysine" evidence="8">
    <location>
        <position position="200"/>
    </location>
</feature>
<keyword evidence="7" id="KW-0456">Lyase</keyword>
<dbReference type="SUPFAM" id="SSF53383">
    <property type="entry name" value="PLP-dependent transferases"/>
    <property type="match status" value="1"/>
</dbReference>
<keyword evidence="4" id="KW-0028">Amino-acid biosynthesis</keyword>
<dbReference type="Gene3D" id="3.90.1150.10">
    <property type="entry name" value="Aspartate Aminotransferase, domain 1"/>
    <property type="match status" value="1"/>
</dbReference>
<dbReference type="FunFam" id="3.40.640.10:FF:000009">
    <property type="entry name" value="Cystathionine gamma-synthase homolog"/>
    <property type="match status" value="1"/>
</dbReference>
<evidence type="ECO:0000256" key="1">
    <source>
        <dbReference type="ARBA" id="ARBA00001933"/>
    </source>
</evidence>
<dbReference type="PIRSF" id="PIRSF001434">
    <property type="entry name" value="CGS"/>
    <property type="match status" value="1"/>
</dbReference>
<evidence type="ECO:0000256" key="2">
    <source>
        <dbReference type="ARBA" id="ARBA00009077"/>
    </source>
</evidence>
<dbReference type="Pfam" id="PF01053">
    <property type="entry name" value="Cys_Met_Meta_PP"/>
    <property type="match status" value="1"/>
</dbReference>
<sequence length="399" mass="43002">MSEYKYNDATKIIHDTVRPDPQTGAVNAPVYFSSTFAQKDPLELGKYDYARSGNPTRDQVEESIANLEGGSRGFAFATGMAAITAAFLTLHQGDHIIITKDVYGGTFRLVTELLPNYGISHTFVDLNDKDALEAAYQENTKVVYAETPSNPTLTVVDLQATAKSAHAHGALLFADNTFMTPLHQKPLSLGADLVIHSATKFLSGHSDILAGLVVTRDAALGDAIYFIQNAMGATLSVGDCWLLLRGLKTLKVRLQTETENATKLAQWLQQQPAVKAVNYPGLESDKNFAIQSKQALSGGAVLSFDISSEDNVRTLVQHLKLPIFSVSLGAVETILSYPCTMSHAELSPDEQQESGVTPGLLRLSAGLEDLEDLKQDFAQALAHIPASITTQPKPAVTEG</sequence>
<dbReference type="AlphaFoldDB" id="A0ABD4XI57"/>
<dbReference type="Proteomes" id="UP001215461">
    <property type="component" value="Unassembled WGS sequence"/>
</dbReference>
<comment type="cofactor">
    <cofactor evidence="1 9">
        <name>pyridoxal 5'-phosphate</name>
        <dbReference type="ChEBI" id="CHEBI:597326"/>
    </cofactor>
</comment>
<evidence type="ECO:0000313" key="11">
    <source>
        <dbReference type="Proteomes" id="UP001215461"/>
    </source>
</evidence>
<dbReference type="GO" id="GO:0008483">
    <property type="term" value="F:transaminase activity"/>
    <property type="evidence" value="ECO:0007669"/>
    <property type="project" value="UniProtKB-KW"/>
</dbReference>
<accession>A0ABD4XI57</accession>
<dbReference type="InterPro" id="IPR000277">
    <property type="entry name" value="Cys/Met-Metab_PyrdxlP-dep_enz"/>
</dbReference>
<name>A0ABD4XI57_WEIPA</name>
<dbReference type="RefSeq" id="WP_251939334.1">
    <property type="nucleotide sequence ID" value="NZ_CAXLJE010000007.1"/>
</dbReference>
<dbReference type="GO" id="GO:0047804">
    <property type="term" value="F:cysteine-S-conjugate beta-lyase activity"/>
    <property type="evidence" value="ECO:0007669"/>
    <property type="project" value="UniProtKB-EC"/>
</dbReference>
<evidence type="ECO:0000313" key="10">
    <source>
        <dbReference type="EMBL" id="MDF8370994.1"/>
    </source>
</evidence>
<proteinExistence type="inferred from homology"/>
<dbReference type="CDD" id="cd00614">
    <property type="entry name" value="CGS_like"/>
    <property type="match status" value="1"/>
</dbReference>
<dbReference type="InterPro" id="IPR015422">
    <property type="entry name" value="PyrdxlP-dep_Trfase_small"/>
</dbReference>
<dbReference type="EMBL" id="JAANXN010000005">
    <property type="protein sequence ID" value="MDF8370994.1"/>
    <property type="molecule type" value="Genomic_DNA"/>
</dbReference>
<dbReference type="PROSITE" id="PS00868">
    <property type="entry name" value="CYS_MET_METAB_PP"/>
    <property type="match status" value="1"/>
</dbReference>
<protein>
    <recommendedName>
        <fullName evidence="3">cysteine-S-conjugate beta-lyase</fullName>
        <ecNumber evidence="3">4.4.1.13</ecNumber>
    </recommendedName>
</protein>
<dbReference type="InterPro" id="IPR015421">
    <property type="entry name" value="PyrdxlP-dep_Trfase_major"/>
</dbReference>
<dbReference type="PANTHER" id="PTHR11808">
    <property type="entry name" value="TRANS-SULFURATION ENZYME FAMILY MEMBER"/>
    <property type="match status" value="1"/>
</dbReference>
<evidence type="ECO:0000256" key="3">
    <source>
        <dbReference type="ARBA" id="ARBA00012224"/>
    </source>
</evidence>